<accession>A0AAD7E7F7</accession>
<proteinExistence type="predicted"/>
<organism evidence="1 2">
    <name type="scientific">Mycena albidolilacea</name>
    <dbReference type="NCBI Taxonomy" id="1033008"/>
    <lineage>
        <taxon>Eukaryota</taxon>
        <taxon>Fungi</taxon>
        <taxon>Dikarya</taxon>
        <taxon>Basidiomycota</taxon>
        <taxon>Agaricomycotina</taxon>
        <taxon>Agaricomycetes</taxon>
        <taxon>Agaricomycetidae</taxon>
        <taxon>Agaricales</taxon>
        <taxon>Marasmiineae</taxon>
        <taxon>Mycenaceae</taxon>
        <taxon>Mycena</taxon>
    </lineage>
</organism>
<sequence length="109" mass="12094">MCRWRHVRNLYLRCGHAENLVSVLLPLFNGTVSKPFSRSRRLRSSAQVLSANLAPTTDLVVFRPLAPRPATNIIFTQSNILQISMDFVQGAAGVATRDQRISSDGSQNL</sequence>
<comment type="caution">
    <text evidence="1">The sequence shown here is derived from an EMBL/GenBank/DDBJ whole genome shotgun (WGS) entry which is preliminary data.</text>
</comment>
<dbReference type="EMBL" id="JARIHO010000129">
    <property type="protein sequence ID" value="KAJ7301704.1"/>
    <property type="molecule type" value="Genomic_DNA"/>
</dbReference>
<evidence type="ECO:0000313" key="1">
    <source>
        <dbReference type="EMBL" id="KAJ7301704.1"/>
    </source>
</evidence>
<evidence type="ECO:0000313" key="2">
    <source>
        <dbReference type="Proteomes" id="UP001218218"/>
    </source>
</evidence>
<keyword evidence="2" id="KW-1185">Reference proteome</keyword>
<gene>
    <name evidence="1" type="ORF">DFH08DRAFT_827324</name>
</gene>
<dbReference type="Proteomes" id="UP001218218">
    <property type="component" value="Unassembled WGS sequence"/>
</dbReference>
<protein>
    <submittedName>
        <fullName evidence="1">Uncharacterized protein</fullName>
    </submittedName>
</protein>
<dbReference type="AlphaFoldDB" id="A0AAD7E7F7"/>
<reference evidence="1" key="1">
    <citation type="submission" date="2023-03" db="EMBL/GenBank/DDBJ databases">
        <title>Massive genome expansion in bonnet fungi (Mycena s.s.) driven by repeated elements and novel gene families across ecological guilds.</title>
        <authorList>
            <consortium name="Lawrence Berkeley National Laboratory"/>
            <person name="Harder C.B."/>
            <person name="Miyauchi S."/>
            <person name="Viragh M."/>
            <person name="Kuo A."/>
            <person name="Thoen E."/>
            <person name="Andreopoulos B."/>
            <person name="Lu D."/>
            <person name="Skrede I."/>
            <person name="Drula E."/>
            <person name="Henrissat B."/>
            <person name="Morin E."/>
            <person name="Kohler A."/>
            <person name="Barry K."/>
            <person name="LaButti K."/>
            <person name="Morin E."/>
            <person name="Salamov A."/>
            <person name="Lipzen A."/>
            <person name="Mereny Z."/>
            <person name="Hegedus B."/>
            <person name="Baldrian P."/>
            <person name="Stursova M."/>
            <person name="Weitz H."/>
            <person name="Taylor A."/>
            <person name="Grigoriev I.V."/>
            <person name="Nagy L.G."/>
            <person name="Martin F."/>
            <person name="Kauserud H."/>
        </authorList>
    </citation>
    <scope>NUCLEOTIDE SEQUENCE</scope>
    <source>
        <strain evidence="1">CBHHK002</strain>
    </source>
</reference>
<name>A0AAD7E7F7_9AGAR</name>